<evidence type="ECO:0000259" key="1">
    <source>
        <dbReference type="Pfam" id="PF04326"/>
    </source>
</evidence>
<name>A0A1N7M8L6_9GAMM</name>
<organism evidence="2 3">
    <name type="scientific">Neptunomonas antarctica</name>
    <dbReference type="NCBI Taxonomy" id="619304"/>
    <lineage>
        <taxon>Bacteria</taxon>
        <taxon>Pseudomonadati</taxon>
        <taxon>Pseudomonadota</taxon>
        <taxon>Gammaproteobacteria</taxon>
        <taxon>Oceanospirillales</taxon>
        <taxon>Oceanospirillaceae</taxon>
        <taxon>Neptunomonas</taxon>
    </lineage>
</organism>
<accession>A0A1N7M8L6</accession>
<gene>
    <name evidence="2" type="ORF">SAMN05421760_105269</name>
</gene>
<dbReference type="Gene3D" id="3.30.950.30">
    <property type="entry name" value="Schlafen, AAA domain"/>
    <property type="match status" value="1"/>
</dbReference>
<keyword evidence="3" id="KW-1185">Reference proteome</keyword>
<dbReference type="Pfam" id="PF04326">
    <property type="entry name" value="SLFN_AlbA_2"/>
    <property type="match status" value="1"/>
</dbReference>
<dbReference type="InterPro" id="IPR007421">
    <property type="entry name" value="Schlafen_AlbA_2_dom"/>
</dbReference>
<protein>
    <submittedName>
        <fullName evidence="2">Putative DNA-binding domain-containing protein</fullName>
    </submittedName>
</protein>
<dbReference type="AlphaFoldDB" id="A0A1N7M8L6"/>
<sequence>MSLSKQQHEGFAQFFEKPTRESLRTLLKDNIGETDYLDFKEIWVPFPKLSKHILALSNSGGGAIIVGVKENEDGTATSVGLDEFQDKEKISKGVAKHLPTDVSWDVFSFTYEESEYGALKGKKFQVLLVEYIAQSIPFLCLKAGDGLTDNTVYVRRGTSTTEATHDDLQKIINERIETGYSSTHVMALSEHLQQLKELYRTQEGSNSFTAAARFRAMIEGDKFKDYHDFVSDLIEKKKVKIEHELEL</sequence>
<reference evidence="3" key="1">
    <citation type="submission" date="2017-01" db="EMBL/GenBank/DDBJ databases">
        <authorList>
            <person name="Varghese N."/>
            <person name="Submissions S."/>
        </authorList>
    </citation>
    <scope>NUCLEOTIDE SEQUENCE [LARGE SCALE GENOMIC DNA]</scope>
    <source>
        <strain evidence="3">DSM 22306</strain>
    </source>
</reference>
<dbReference type="RefSeq" id="WP_054340296.1">
    <property type="nucleotide sequence ID" value="NZ_FTOE01000005.1"/>
</dbReference>
<dbReference type="OrthoDB" id="9807853at2"/>
<dbReference type="InterPro" id="IPR038461">
    <property type="entry name" value="Schlafen_AlbA_2_dom_sf"/>
</dbReference>
<evidence type="ECO:0000313" key="2">
    <source>
        <dbReference type="EMBL" id="SIS82455.1"/>
    </source>
</evidence>
<proteinExistence type="predicted"/>
<feature type="domain" description="Schlafen AlbA-2" evidence="1">
    <location>
        <begin position="33"/>
        <end position="163"/>
    </location>
</feature>
<dbReference type="EMBL" id="FTOE01000005">
    <property type="protein sequence ID" value="SIS82455.1"/>
    <property type="molecule type" value="Genomic_DNA"/>
</dbReference>
<keyword evidence="2" id="KW-0238">DNA-binding</keyword>
<dbReference type="GO" id="GO:0003677">
    <property type="term" value="F:DNA binding"/>
    <property type="evidence" value="ECO:0007669"/>
    <property type="project" value="UniProtKB-KW"/>
</dbReference>
<dbReference type="Proteomes" id="UP000185999">
    <property type="component" value="Unassembled WGS sequence"/>
</dbReference>
<dbReference type="STRING" id="619304.SAMN05421760_105269"/>
<evidence type="ECO:0000313" key="3">
    <source>
        <dbReference type="Proteomes" id="UP000185999"/>
    </source>
</evidence>